<keyword evidence="9" id="KW-1185">Reference proteome</keyword>
<keyword evidence="3" id="KW-0378">Hydrolase</keyword>
<evidence type="ECO:0000259" key="7">
    <source>
        <dbReference type="PROSITE" id="PS51782"/>
    </source>
</evidence>
<dbReference type="SMART" id="SM00257">
    <property type="entry name" value="LysM"/>
    <property type="match status" value="2"/>
</dbReference>
<dbReference type="InterPro" id="IPR036779">
    <property type="entry name" value="LysM_dom_sf"/>
</dbReference>
<dbReference type="GO" id="GO:0042742">
    <property type="term" value="P:defense response to bacterium"/>
    <property type="evidence" value="ECO:0007669"/>
    <property type="project" value="UniProtKB-KW"/>
</dbReference>
<proteinExistence type="predicted"/>
<evidence type="ECO:0000313" key="8">
    <source>
        <dbReference type="EMBL" id="PZF72236.1"/>
    </source>
</evidence>
<dbReference type="PANTHER" id="PTHR33308:SF9">
    <property type="entry name" value="PEPTIDOGLYCAN HYDROLASE FLGJ"/>
    <property type="match status" value="1"/>
</dbReference>
<dbReference type="Gene3D" id="3.10.350.10">
    <property type="entry name" value="LysM domain"/>
    <property type="match status" value="1"/>
</dbReference>
<evidence type="ECO:0000256" key="4">
    <source>
        <dbReference type="ARBA" id="ARBA00032108"/>
    </source>
</evidence>
<organism evidence="8 9">
    <name type="scientific">Taibaiella soli</name>
    <dbReference type="NCBI Taxonomy" id="1649169"/>
    <lineage>
        <taxon>Bacteria</taxon>
        <taxon>Pseudomonadati</taxon>
        <taxon>Bacteroidota</taxon>
        <taxon>Chitinophagia</taxon>
        <taxon>Chitinophagales</taxon>
        <taxon>Chitinophagaceae</taxon>
        <taxon>Taibaiella</taxon>
    </lineage>
</organism>
<name>A0A2W2BFL4_9BACT</name>
<dbReference type="OrthoDB" id="977752at2"/>
<feature type="domain" description="LysM" evidence="7">
    <location>
        <begin position="551"/>
        <end position="594"/>
    </location>
</feature>
<dbReference type="GO" id="GO:0031640">
    <property type="term" value="P:killing of cells of another organism"/>
    <property type="evidence" value="ECO:0007669"/>
    <property type="project" value="UniProtKB-KW"/>
</dbReference>
<keyword evidence="2" id="KW-0081">Bacteriolytic enzyme</keyword>
<dbReference type="SUPFAM" id="SSF54106">
    <property type="entry name" value="LysM domain"/>
    <property type="match status" value="1"/>
</dbReference>
<protein>
    <recommendedName>
        <fullName evidence="4">Peptidoglycan hydrolase</fullName>
    </recommendedName>
</protein>
<feature type="signal peptide" evidence="6">
    <location>
        <begin position="1"/>
        <end position="21"/>
    </location>
</feature>
<evidence type="ECO:0000256" key="1">
    <source>
        <dbReference type="ARBA" id="ARBA00022529"/>
    </source>
</evidence>
<dbReference type="InterPro" id="IPR018392">
    <property type="entry name" value="LysM"/>
</dbReference>
<dbReference type="PROSITE" id="PS51782">
    <property type="entry name" value="LYSM"/>
    <property type="match status" value="1"/>
</dbReference>
<keyword evidence="1" id="KW-0929">Antimicrobial</keyword>
<keyword evidence="6" id="KW-0732">Signal</keyword>
<dbReference type="PANTHER" id="PTHR33308">
    <property type="entry name" value="PEPTIDOGLYCAN HYDROLASE FLGJ"/>
    <property type="match status" value="1"/>
</dbReference>
<evidence type="ECO:0000256" key="3">
    <source>
        <dbReference type="ARBA" id="ARBA00022801"/>
    </source>
</evidence>
<dbReference type="InterPro" id="IPR051056">
    <property type="entry name" value="Glycosyl_Hydrolase_73"/>
</dbReference>
<comment type="caution">
    <text evidence="8">The sequence shown here is derived from an EMBL/GenBank/DDBJ whole genome shotgun (WGS) entry which is preliminary data.</text>
</comment>
<dbReference type="Pfam" id="PF01476">
    <property type="entry name" value="LysM"/>
    <property type="match status" value="1"/>
</dbReference>
<feature type="region of interest" description="Disordered" evidence="5">
    <location>
        <begin position="394"/>
        <end position="492"/>
    </location>
</feature>
<dbReference type="SMART" id="SM00047">
    <property type="entry name" value="LYZ2"/>
    <property type="match status" value="1"/>
</dbReference>
<dbReference type="Proteomes" id="UP000248745">
    <property type="component" value="Unassembled WGS sequence"/>
</dbReference>
<dbReference type="AlphaFoldDB" id="A0A2W2BFL4"/>
<feature type="compositionally biased region" description="Pro residues" evidence="5">
    <location>
        <begin position="421"/>
        <end position="445"/>
    </location>
</feature>
<sequence>MKKWIFTSLFAFLCAHTAVKAQSYQEKVNKYIQQHKALAIAEQRRSGIPAAITLAQGVFETAAGCSELMTQANNHFGIKCRKEWKGETFAHDDDAPQECFRKYSCAYDSYKDHSEYLHSGTRYAALFNLKVTDYSGWAHGLKRCGYATNPKYAPQLIKLIEDFHLQDYTYMAMKADDANTAQALAVAVVPHQTSYQSAQRVVDTPEIQRQTTEVVPDNDKVDVGNAEGTLTVNGLKAFYGHRGDVLLEAAMRYNIRYIRLLEINDLPDAPLEADMFVYLEKKNSKGTHRRHILQKNETLLQVAQAEGMQLKQLRTYNQLGPDEVPVAGSTLYLQEQSNSKPELADPAIVAAARTSKIKVTTDDNTYVYKKPEIPETAKAATATNAAPAVVVTESAKPAETNAPRQPATPVATPVDNATPAPQEPPGTQPVPTQPAAAPVPAPTTTPVPVTASKTDTTVNIAKEKAVGEEDDDDDDTDQPHPAAKTAEPEDELSRLKAKLDKVVYATDNKTTTQAANVPAKTTPTPPAPTVATSTQTAPAAATTSASADGDKFYTVQKGDTAFAIAKRNNITMRQLMDWNHLNFEDLKVGQKLRVKP</sequence>
<evidence type="ECO:0000256" key="5">
    <source>
        <dbReference type="SAM" id="MobiDB-lite"/>
    </source>
</evidence>
<dbReference type="CDD" id="cd00118">
    <property type="entry name" value="LysM"/>
    <property type="match status" value="1"/>
</dbReference>
<reference evidence="8 9" key="1">
    <citation type="submission" date="2018-06" db="EMBL/GenBank/DDBJ databases">
        <title>Mucibacter soli gen. nov., sp. nov., a new member of the family Chitinophagaceae producing mucin.</title>
        <authorList>
            <person name="Kim M.-K."/>
            <person name="Park S."/>
            <person name="Kim T.-S."/>
            <person name="Joung Y."/>
            <person name="Han J.-H."/>
            <person name="Kim S.B."/>
        </authorList>
    </citation>
    <scope>NUCLEOTIDE SEQUENCE [LARGE SCALE GENOMIC DNA]</scope>
    <source>
        <strain evidence="8 9">R1-15</strain>
    </source>
</reference>
<feature type="chain" id="PRO_5015867078" description="Peptidoglycan hydrolase" evidence="6">
    <location>
        <begin position="22"/>
        <end position="596"/>
    </location>
</feature>
<dbReference type="Pfam" id="PF01832">
    <property type="entry name" value="Glucosaminidase"/>
    <property type="match status" value="1"/>
</dbReference>
<dbReference type="RefSeq" id="WP_110999747.1">
    <property type="nucleotide sequence ID" value="NZ_QKTW01000019.1"/>
</dbReference>
<feature type="region of interest" description="Disordered" evidence="5">
    <location>
        <begin position="516"/>
        <end position="537"/>
    </location>
</feature>
<evidence type="ECO:0000256" key="6">
    <source>
        <dbReference type="SAM" id="SignalP"/>
    </source>
</evidence>
<dbReference type="InterPro" id="IPR002901">
    <property type="entry name" value="MGlyc_endo_b_GlcNAc-like_dom"/>
</dbReference>
<gene>
    <name evidence="8" type="ORF">DN068_15005</name>
</gene>
<dbReference type="Gene3D" id="1.10.530.10">
    <property type="match status" value="1"/>
</dbReference>
<evidence type="ECO:0000313" key="9">
    <source>
        <dbReference type="Proteomes" id="UP000248745"/>
    </source>
</evidence>
<dbReference type="EMBL" id="QKTW01000019">
    <property type="protein sequence ID" value="PZF72236.1"/>
    <property type="molecule type" value="Genomic_DNA"/>
</dbReference>
<evidence type="ECO:0000256" key="2">
    <source>
        <dbReference type="ARBA" id="ARBA00022638"/>
    </source>
</evidence>
<accession>A0A2W2BFL4</accession>
<dbReference type="GO" id="GO:0004040">
    <property type="term" value="F:amidase activity"/>
    <property type="evidence" value="ECO:0007669"/>
    <property type="project" value="InterPro"/>
</dbReference>